<evidence type="ECO:0000313" key="3">
    <source>
        <dbReference type="Proteomes" id="UP000031130"/>
    </source>
</evidence>
<dbReference type="KEGG" id="cln:UPTC3659_1080"/>
<name>A0A0A8HW36_CAMLA</name>
<evidence type="ECO:0000313" key="2">
    <source>
        <dbReference type="EMBL" id="AJD01918.1"/>
    </source>
</evidence>
<keyword evidence="1" id="KW-0472">Membrane</keyword>
<gene>
    <name evidence="2" type="ORF">UPTC3659_1080</name>
</gene>
<organism evidence="2 3">
    <name type="scientific">Campylobacter lari NCTC 11845</name>
    <dbReference type="NCBI Taxonomy" id="1388749"/>
    <lineage>
        <taxon>Bacteria</taxon>
        <taxon>Pseudomonadati</taxon>
        <taxon>Campylobacterota</taxon>
        <taxon>Epsilonproteobacteria</taxon>
        <taxon>Campylobacterales</taxon>
        <taxon>Campylobacteraceae</taxon>
        <taxon>Campylobacter</taxon>
    </lineage>
</organism>
<dbReference type="AlphaFoldDB" id="A0A0A8HW36"/>
<keyword evidence="1" id="KW-1133">Transmembrane helix</keyword>
<keyword evidence="1" id="KW-0812">Transmembrane</keyword>
<dbReference type="EMBL" id="CP007775">
    <property type="protein sequence ID" value="AJD01918.1"/>
    <property type="molecule type" value="Genomic_DNA"/>
</dbReference>
<dbReference type="HOGENOM" id="CLU_2205189_0_0_7"/>
<protein>
    <submittedName>
        <fullName evidence="2">Uncharacterized protein</fullName>
    </submittedName>
</protein>
<evidence type="ECO:0000256" key="1">
    <source>
        <dbReference type="SAM" id="Phobius"/>
    </source>
</evidence>
<dbReference type="Proteomes" id="UP000031130">
    <property type="component" value="Chromosome"/>
</dbReference>
<accession>A0A0A8HW36</accession>
<proteinExistence type="predicted"/>
<feature type="transmembrane region" description="Helical" evidence="1">
    <location>
        <begin position="82"/>
        <end position="102"/>
    </location>
</feature>
<sequence length="107" mass="12902">MSIYKECEVCKTKINKLQNASNVFLLGFGKELVCKKCKAKYKANSLFIFLYSIFNDILILFILWNYFMDLLEFFHLNTNLKIIFSIVFYLFYKIILVYFIYLNKIKD</sequence>
<feature type="transmembrane region" description="Helical" evidence="1">
    <location>
        <begin position="46"/>
        <end position="67"/>
    </location>
</feature>
<reference evidence="2 3" key="1">
    <citation type="journal article" date="2014" name="Genome Biol. Evol.">
        <title>Comparative Genomics of the Campylobacter lari Group.</title>
        <authorList>
            <person name="Miller W.G."/>
            <person name="Yee E."/>
            <person name="Chapman M.H."/>
            <person name="Smith T.P."/>
            <person name="Bono J.L."/>
            <person name="Huynh S."/>
            <person name="Parker C.T."/>
            <person name="Vandamme P."/>
            <person name="Luong K."/>
            <person name="Korlach J."/>
        </authorList>
    </citation>
    <scope>NUCLEOTIDE SEQUENCE [LARGE SCALE GENOMIC DNA]</scope>
    <source>
        <strain evidence="3">RM3659</strain>
    </source>
</reference>